<dbReference type="Proteomes" id="UP000294664">
    <property type="component" value="Unassembled WGS sequence"/>
</dbReference>
<sequence>MAGHVAGMVEAISPVCVIGAGPAGLMAADRLTLAGLRVTLFERMPSPARKFLMAGRGGLNLTHSEPLDAFLARYGPAAPALAAAVRAFPPEALRAFAADLGEETFVGSSGRVFPKSFKASPLLRAWLRRLAARGVDLRVRHTFLGWSPSGALRFATPEGETEIAADACVLALGGASWPRLGGDGAWAAPLAARGVPVTPLAPANMGVHIHWSEAFRARFARAPLKRLAVRVGDKTARGEAVVTEQGLEGGAIYAVSAALRAALARGPAELVVDLRPDLSRADLAGRLASVPPKHSLANRLRKGGGLSPAAAGLLREALDRPGTDPDTLAGTIKAARFAVAGTGGLERAISSAGGLAFEGLDADFRVRGLPVSYPVTFACGEMLDWEAPTGGYLLQACFATGRAAAEGVLRRLADGSAGKSAL</sequence>
<evidence type="ECO:0000256" key="1">
    <source>
        <dbReference type="ARBA" id="ARBA00001974"/>
    </source>
</evidence>
<evidence type="ECO:0000256" key="3">
    <source>
        <dbReference type="ARBA" id="ARBA00022827"/>
    </source>
</evidence>
<evidence type="ECO:0000256" key="2">
    <source>
        <dbReference type="ARBA" id="ARBA00022630"/>
    </source>
</evidence>
<evidence type="ECO:0000259" key="4">
    <source>
        <dbReference type="Pfam" id="PF03486"/>
    </source>
</evidence>
<reference evidence="6 7" key="1">
    <citation type="submission" date="2019-03" db="EMBL/GenBank/DDBJ databases">
        <title>Genomic Encyclopedia of Type Strains, Phase IV (KMG-IV): sequencing the most valuable type-strain genomes for metagenomic binning, comparative biology and taxonomic classification.</title>
        <authorList>
            <person name="Goeker M."/>
        </authorList>
    </citation>
    <scope>NUCLEOTIDE SEQUENCE [LARGE SCALE GENOMIC DNA]</scope>
    <source>
        <strain evidence="6 7">DSM 9035</strain>
    </source>
</reference>
<dbReference type="NCBIfam" id="TIGR03862">
    <property type="entry name" value="flavo_PP4765"/>
    <property type="match status" value="1"/>
</dbReference>
<comment type="cofactor">
    <cofactor evidence="1">
        <name>FAD</name>
        <dbReference type="ChEBI" id="CHEBI:57692"/>
    </cofactor>
</comment>
<proteinExistence type="predicted"/>
<dbReference type="Pfam" id="PF22780">
    <property type="entry name" value="HI0933_like_1st"/>
    <property type="match status" value="1"/>
</dbReference>
<evidence type="ECO:0000313" key="7">
    <source>
        <dbReference type="Proteomes" id="UP000294664"/>
    </source>
</evidence>
<dbReference type="Gene3D" id="3.50.50.60">
    <property type="entry name" value="FAD/NAD(P)-binding domain"/>
    <property type="match status" value="1"/>
</dbReference>
<protein>
    <recommendedName>
        <fullName evidence="8">NAD(FAD)-utilizing dehydrogenase</fullName>
    </recommendedName>
</protein>
<evidence type="ECO:0000313" key="6">
    <source>
        <dbReference type="EMBL" id="TCT03160.1"/>
    </source>
</evidence>
<dbReference type="PANTHER" id="PTHR42887:SF1">
    <property type="entry name" value="BLR3961 PROTEIN"/>
    <property type="match status" value="1"/>
</dbReference>
<keyword evidence="7" id="KW-1185">Reference proteome</keyword>
<dbReference type="Gene3D" id="1.10.8.260">
    <property type="entry name" value="HI0933 insert domain-like"/>
    <property type="match status" value="1"/>
</dbReference>
<accession>A0A4R3LRW0</accession>
<dbReference type="InterPro" id="IPR022460">
    <property type="entry name" value="Flavoprotein_PP4765"/>
</dbReference>
<dbReference type="AlphaFoldDB" id="A0A4R3LRW0"/>
<dbReference type="InterPro" id="IPR057661">
    <property type="entry name" value="RsdA/BaiN/AoA(So)_Rossmann"/>
</dbReference>
<feature type="domain" description="RsdA/BaiN/AoA(So)-like Rossmann fold-like" evidence="4">
    <location>
        <begin position="15"/>
        <end position="406"/>
    </location>
</feature>
<evidence type="ECO:0000259" key="5">
    <source>
        <dbReference type="Pfam" id="PF22780"/>
    </source>
</evidence>
<dbReference type="SUPFAM" id="SSF160996">
    <property type="entry name" value="HI0933 insert domain-like"/>
    <property type="match status" value="1"/>
</dbReference>
<dbReference type="Gene3D" id="2.40.30.10">
    <property type="entry name" value="Translation factors"/>
    <property type="match status" value="1"/>
</dbReference>
<dbReference type="NCBIfam" id="TIGR00275">
    <property type="entry name" value="aminoacetone oxidase family FAD-binding enzyme"/>
    <property type="match status" value="1"/>
</dbReference>
<evidence type="ECO:0008006" key="8">
    <source>
        <dbReference type="Google" id="ProtNLM"/>
    </source>
</evidence>
<dbReference type="EMBL" id="SMAI01000010">
    <property type="protein sequence ID" value="TCT03160.1"/>
    <property type="molecule type" value="Genomic_DNA"/>
</dbReference>
<dbReference type="InterPro" id="IPR036188">
    <property type="entry name" value="FAD/NAD-bd_sf"/>
</dbReference>
<comment type="caution">
    <text evidence="6">The sequence shown here is derived from an EMBL/GenBank/DDBJ whole genome shotgun (WGS) entry which is preliminary data.</text>
</comment>
<dbReference type="Pfam" id="PF03486">
    <property type="entry name" value="HI0933_like"/>
    <property type="match status" value="1"/>
</dbReference>
<organism evidence="6 7">
    <name type="scientific">Aquabacter spiritensis</name>
    <dbReference type="NCBI Taxonomy" id="933073"/>
    <lineage>
        <taxon>Bacteria</taxon>
        <taxon>Pseudomonadati</taxon>
        <taxon>Pseudomonadota</taxon>
        <taxon>Alphaproteobacteria</taxon>
        <taxon>Hyphomicrobiales</taxon>
        <taxon>Xanthobacteraceae</taxon>
        <taxon>Aquabacter</taxon>
    </lineage>
</organism>
<keyword evidence="2" id="KW-0285">Flavoprotein</keyword>
<feature type="domain" description="RsdA/BaiN/AoA(So)-like insert" evidence="5">
    <location>
        <begin position="202"/>
        <end position="350"/>
    </location>
</feature>
<dbReference type="SUPFAM" id="SSF51905">
    <property type="entry name" value="FAD/NAD(P)-binding domain"/>
    <property type="match status" value="1"/>
</dbReference>
<name>A0A4R3LRW0_9HYPH</name>
<keyword evidence="3" id="KW-0274">FAD</keyword>
<dbReference type="PRINTS" id="PR00419">
    <property type="entry name" value="ADXRDTASE"/>
</dbReference>
<dbReference type="InterPro" id="IPR004792">
    <property type="entry name" value="BaiN-like"/>
</dbReference>
<dbReference type="InterPro" id="IPR055178">
    <property type="entry name" value="RsdA/BaiN/AoA(So)-like_dom"/>
</dbReference>
<gene>
    <name evidence="6" type="ORF">EDC64_11023</name>
</gene>
<dbReference type="PANTHER" id="PTHR42887">
    <property type="entry name" value="OS12G0638800 PROTEIN"/>
    <property type="match status" value="1"/>
</dbReference>
<dbReference type="InterPro" id="IPR023166">
    <property type="entry name" value="BaiN-like_dom_sf"/>
</dbReference>